<feature type="compositionally biased region" description="Acidic residues" evidence="1">
    <location>
        <begin position="44"/>
        <end position="62"/>
    </location>
</feature>
<feature type="non-terminal residue" evidence="2">
    <location>
        <position position="1"/>
    </location>
</feature>
<accession>A0ABN7X3F7</accession>
<keyword evidence="3" id="KW-1185">Reference proteome</keyword>
<reference evidence="2 3" key="1">
    <citation type="submission" date="2021-06" db="EMBL/GenBank/DDBJ databases">
        <authorList>
            <person name="Kallberg Y."/>
            <person name="Tangrot J."/>
            <person name="Rosling A."/>
        </authorList>
    </citation>
    <scope>NUCLEOTIDE SEQUENCE [LARGE SCALE GENOMIC DNA]</scope>
    <source>
        <strain evidence="2 3">120-4 pot B 10/14</strain>
    </source>
</reference>
<evidence type="ECO:0000313" key="2">
    <source>
        <dbReference type="EMBL" id="CAG8846405.1"/>
    </source>
</evidence>
<dbReference type="Proteomes" id="UP000789901">
    <property type="component" value="Unassembled WGS sequence"/>
</dbReference>
<dbReference type="EMBL" id="CAJVQB010083352">
    <property type="protein sequence ID" value="CAG8846405.1"/>
    <property type="molecule type" value="Genomic_DNA"/>
</dbReference>
<gene>
    <name evidence="2" type="ORF">GMARGA_LOCUS38146</name>
</gene>
<proteinExistence type="predicted"/>
<comment type="caution">
    <text evidence="2">The sequence shown here is derived from an EMBL/GenBank/DDBJ whole genome shotgun (WGS) entry which is preliminary data.</text>
</comment>
<evidence type="ECO:0000256" key="1">
    <source>
        <dbReference type="SAM" id="MobiDB-lite"/>
    </source>
</evidence>
<sequence length="133" mass="15548">AIVKNRMSKIDEDELVNKESVCSKDKENENIMEVDMGNAKMDMDGDMDDDMDDDMNDDIDNNMDNDMAYDEYLTDKEYDGTVHSILSYQTAYCKPFFETSISIELDQKYAKESIAFSRQEYKNYSKLSINYKK</sequence>
<organism evidence="2 3">
    <name type="scientific">Gigaspora margarita</name>
    <dbReference type="NCBI Taxonomy" id="4874"/>
    <lineage>
        <taxon>Eukaryota</taxon>
        <taxon>Fungi</taxon>
        <taxon>Fungi incertae sedis</taxon>
        <taxon>Mucoromycota</taxon>
        <taxon>Glomeromycotina</taxon>
        <taxon>Glomeromycetes</taxon>
        <taxon>Diversisporales</taxon>
        <taxon>Gigasporaceae</taxon>
        <taxon>Gigaspora</taxon>
    </lineage>
</organism>
<name>A0ABN7X3F7_GIGMA</name>
<protein>
    <submittedName>
        <fullName evidence="2">34924_t:CDS:1</fullName>
    </submittedName>
</protein>
<feature type="region of interest" description="Disordered" evidence="1">
    <location>
        <begin position="27"/>
        <end position="62"/>
    </location>
</feature>
<evidence type="ECO:0000313" key="3">
    <source>
        <dbReference type="Proteomes" id="UP000789901"/>
    </source>
</evidence>